<feature type="transmembrane region" description="Helical" evidence="1">
    <location>
        <begin position="115"/>
        <end position="131"/>
    </location>
</feature>
<dbReference type="PROSITE" id="PS50887">
    <property type="entry name" value="GGDEF"/>
    <property type="match status" value="1"/>
</dbReference>
<dbReference type="NCBIfam" id="TIGR00254">
    <property type="entry name" value="GGDEF"/>
    <property type="match status" value="1"/>
</dbReference>
<dbReference type="RefSeq" id="WP_097776781.1">
    <property type="nucleotide sequence ID" value="NZ_CABMES010000012.1"/>
</dbReference>
<dbReference type="InterPro" id="IPR052155">
    <property type="entry name" value="Biofilm_reg_signaling"/>
</dbReference>
<dbReference type="CDD" id="cd01949">
    <property type="entry name" value="GGDEF"/>
    <property type="match status" value="1"/>
</dbReference>
<dbReference type="Proteomes" id="UP000220752">
    <property type="component" value="Unassembled WGS sequence"/>
</dbReference>
<feature type="domain" description="GGDEF" evidence="2">
    <location>
        <begin position="227"/>
        <end position="351"/>
    </location>
</feature>
<dbReference type="PANTHER" id="PTHR44757:SF2">
    <property type="entry name" value="BIOFILM ARCHITECTURE MAINTENANCE PROTEIN MBAA"/>
    <property type="match status" value="1"/>
</dbReference>
<reference evidence="3 4" key="1">
    <citation type="journal article" date="2017" name="Front. Microbiol.">
        <title>New Insights into the Diversity of the Genus Faecalibacterium.</title>
        <authorList>
            <person name="Benevides L."/>
            <person name="Burman S."/>
            <person name="Martin R."/>
            <person name="Robert V."/>
            <person name="Thomas M."/>
            <person name="Miquel S."/>
            <person name="Chain F."/>
            <person name="Sokol H."/>
            <person name="Bermudez-Humaran L.G."/>
            <person name="Morrison M."/>
            <person name="Langella P."/>
            <person name="Azevedo V.A."/>
            <person name="Chatel J.M."/>
            <person name="Soares S."/>
        </authorList>
    </citation>
    <scope>NUCLEOTIDE SEQUENCE [LARGE SCALE GENOMIC DNA]</scope>
    <source>
        <strain evidence="4">CNCM I-4540</strain>
    </source>
</reference>
<keyword evidence="1" id="KW-0812">Transmembrane</keyword>
<dbReference type="AlphaFoldDB" id="A0A2A6ZCK7"/>
<dbReference type="InterPro" id="IPR043128">
    <property type="entry name" value="Rev_trsase/Diguanyl_cyclase"/>
</dbReference>
<feature type="transmembrane region" description="Helical" evidence="1">
    <location>
        <begin position="61"/>
        <end position="81"/>
    </location>
</feature>
<dbReference type="Pfam" id="PF00990">
    <property type="entry name" value="GGDEF"/>
    <property type="match status" value="1"/>
</dbReference>
<accession>A0A2A6ZCK7</accession>
<comment type="caution">
    <text evidence="3">The sequence shown here is derived from an EMBL/GenBank/DDBJ whole genome shotgun (WGS) entry which is preliminary data.</text>
</comment>
<dbReference type="SUPFAM" id="SSF55073">
    <property type="entry name" value="Nucleotide cyclase"/>
    <property type="match status" value="1"/>
</dbReference>
<dbReference type="EMBL" id="NMTQ01000020">
    <property type="protein sequence ID" value="PDX59064.1"/>
    <property type="molecule type" value="Genomic_DNA"/>
</dbReference>
<name>A0A2A6ZCK7_9FIRM</name>
<proteinExistence type="predicted"/>
<evidence type="ECO:0000313" key="3">
    <source>
        <dbReference type="EMBL" id="PDX59064.1"/>
    </source>
</evidence>
<keyword evidence="1" id="KW-1133">Transmembrane helix</keyword>
<evidence type="ECO:0000256" key="1">
    <source>
        <dbReference type="SAM" id="Phobius"/>
    </source>
</evidence>
<feature type="transmembrane region" description="Helical" evidence="1">
    <location>
        <begin position="88"/>
        <end position="109"/>
    </location>
</feature>
<dbReference type="InterPro" id="IPR029787">
    <property type="entry name" value="Nucleotide_cyclase"/>
</dbReference>
<dbReference type="Gene3D" id="3.30.70.270">
    <property type="match status" value="1"/>
</dbReference>
<gene>
    <name evidence="3" type="ORF">CGS46_03600</name>
</gene>
<dbReference type="SMART" id="SM00267">
    <property type="entry name" value="GGDEF"/>
    <property type="match status" value="1"/>
</dbReference>
<feature type="transmembrane region" description="Helical" evidence="1">
    <location>
        <begin position="138"/>
        <end position="155"/>
    </location>
</feature>
<feature type="transmembrane region" description="Helical" evidence="1">
    <location>
        <begin position="167"/>
        <end position="187"/>
    </location>
</feature>
<sequence>MNQIQKLLCYSGLEVQDYRDCQPEIEEENRRKMHVYLNMACGLLFAITCLSGGIGVLREHSLLYCIALVVCAGLRVVDLMFPDQNGLLLRWLMYAFAAMLYALGIAEAVHAPEELSVTFIAFLLAVPLLFMMPPIQHIANVLLFDGIFIGMVVVFESGRTVTVDIVNAVFFGVISCIISTFTMITMYQNALSRKRMREIASFDILTGMKNRNAYEREREDWASRCSVSLSCIYMDVNGLHDLNNSEGHDKGDRMLQVVALEIREMFGKNNCYRIGGDEFLAYVTDRQDPAVRKCVKDFVSIVGSAGYSVAVGVATESAGGIDVGALCRKAEKRMYLDKEEHYRVLREQQGR</sequence>
<evidence type="ECO:0000313" key="4">
    <source>
        <dbReference type="Proteomes" id="UP000220752"/>
    </source>
</evidence>
<dbReference type="InterPro" id="IPR000160">
    <property type="entry name" value="GGDEF_dom"/>
</dbReference>
<evidence type="ECO:0000259" key="2">
    <source>
        <dbReference type="PROSITE" id="PS50887"/>
    </source>
</evidence>
<keyword evidence="1" id="KW-0472">Membrane</keyword>
<dbReference type="PANTHER" id="PTHR44757">
    <property type="entry name" value="DIGUANYLATE CYCLASE DGCP"/>
    <property type="match status" value="1"/>
</dbReference>
<keyword evidence="4" id="KW-1185">Reference proteome</keyword>
<protein>
    <recommendedName>
        <fullName evidence="2">GGDEF domain-containing protein</fullName>
    </recommendedName>
</protein>
<organism evidence="3 4">
    <name type="scientific">Faecalibacterium langellae</name>
    <dbReference type="NCBI Taxonomy" id="3435293"/>
    <lineage>
        <taxon>Bacteria</taxon>
        <taxon>Bacillati</taxon>
        <taxon>Bacillota</taxon>
        <taxon>Clostridia</taxon>
        <taxon>Eubacteriales</taxon>
        <taxon>Oscillospiraceae</taxon>
        <taxon>Faecalibacterium</taxon>
    </lineage>
</organism>
<feature type="transmembrane region" description="Helical" evidence="1">
    <location>
        <begin position="35"/>
        <end position="55"/>
    </location>
</feature>